<reference evidence="3" key="1">
    <citation type="submission" date="2023-10" db="EMBL/GenBank/DDBJ databases">
        <authorList>
            <person name="Chen Y."/>
            <person name="Shah S."/>
            <person name="Dougan E. K."/>
            <person name="Thang M."/>
            <person name="Chan C."/>
        </authorList>
    </citation>
    <scope>NUCLEOTIDE SEQUENCE [LARGE SCALE GENOMIC DNA]</scope>
</reference>
<dbReference type="PANTHER" id="PTHR48125:SF10">
    <property type="entry name" value="OS12G0136300 PROTEIN"/>
    <property type="match status" value="1"/>
</dbReference>
<organism evidence="3 4">
    <name type="scientific">Prorocentrum cordatum</name>
    <dbReference type="NCBI Taxonomy" id="2364126"/>
    <lineage>
        <taxon>Eukaryota</taxon>
        <taxon>Sar</taxon>
        <taxon>Alveolata</taxon>
        <taxon>Dinophyceae</taxon>
        <taxon>Prorocentrales</taxon>
        <taxon>Prorocentraceae</taxon>
        <taxon>Prorocentrum</taxon>
    </lineage>
</organism>
<keyword evidence="1" id="KW-0233">DNA recombination</keyword>
<evidence type="ECO:0000313" key="4">
    <source>
        <dbReference type="Proteomes" id="UP001189429"/>
    </source>
</evidence>
<sequence>DRGPRVTARPLPIVLKLTPARARRGTHPPLPMAWLFGQRYLDWLVGTVSQTVVSWSARCPACPACPQPPACPACPAAAPIHFHPPAACPAAPEAPAPAPAPQPVAQEPEGLSWTGGWLTCFLVAVNLLVFSFHVVRMAQEQAPPGVRRWAWAQYAGAPLWHQRRVWGRVIQDPTDARWSPLRVLISTPDGDVYEELYDMSDGTLAAVRFEDDRRTRPAGLEVGNLYRFRRALTAAEEVAIRNEVDAYARDVFLDAERAAGRPGVVPPAGAAVYFTFAAAAGGAVAPGPAPGAPAAGGGAAVAAALAVVPAGPAAPAAGPPAGAAPVAAAAAPLAAAGAPAGPLGPNAVPGADGQWVYVETTTTARRGDPVTMDGTELVRGAIGLKQDAGGSWSAIRLITTSQAAYRGAEALADARLQPVALLSDGSRQRVQFHESVDRLREEPFPDWPLDGPRTTLWCLRFLDRKRGGAIEHFHQFVSYYRLSRDDFGVTHYESIMRMVDYLMTWDLLDLPNVVGVEVMLRQAQLYEYMYAMEYEARDSGVSAAVSAEGEPKGASRIWPPALQMYMRRLHRTSHRREMVVDAIRAMNEMYTGSSCPRPTGLTGPTTAQQEALAVIQEAVDAFGVPPPDLTPAGALEELRVAQSYDQESAVIAPVTFDRVDLISHPSVGSEPKSLSALIGDDSMSIGHRLQELLLPRERGLARVAEHAPKRAYSDPNLRNPRLYKKVLHRLVSSHLVEFHTDALSSVGMFFVYKKSGALRLILDGRIPSQLFDEPPKVKLATGAAFSQLRVDSREPERVLVDRLPAPVVDSGVVHTEYVDNFVALSLSEASAIAAARQVDHHMRAVGLPTHGVESGVGGETLGWSFDSNSPVISLNPRLRWKLYLGIQEVLRRGFCSGKEMVRIVSHITSRVLIRRELLSCLGAVYKFGEVYHNRAAKLWPVVRRELRWARALLIFCSRDLGLPFDTTLTCLDASSWGFGVTQREVSEDSVKRLARYNERWRFSREAERQRLGPRAAAVPGQGSSGTVPDGPEVSDVDPSFEEVPPDIWRDHWHPVLSVPWRRPAPQVILEARSGVMALKHKLRSKRSFRKAHVMLNDAMAPILALAKGRSSAPALLAVCRQVACLLLASGSAAYWRWLPSEFNSADPASRNRPGARRPAAAPAAPAPSHLGRRSRSQSAAALSWGDQADRRVARRRAFPAANTAVTSGSLTFLETQAVGEATRRDYADRVSKFTAWATSVRLPIVEVPELDVALVTFFNQLFFDGYPSEEATKYMAALAHCRAAPGRLQVAFPRAARAAKGWARLVPPRSRLPLPWPIACLMIDWMLDAGETTAAAATAVCFALYLRPAELLSLTREQVIPPAEGAPPGRTFLSFWSVVLHPMECAQPSKTGVYDEGLLLDSPEFTWLPPLLQALRARAAPGGRVFDMSYNQWALVFRRAATALHLGVLGPPTLYTLRHGGASHECLAKFRSLDEIKKRGRWVSDSSLRRYTKGGRVAEQMRRLPISEQRHATRLVDTIGGRLSKIWLGL</sequence>
<feature type="region of interest" description="Disordered" evidence="2">
    <location>
        <begin position="1011"/>
        <end position="1038"/>
    </location>
</feature>
<keyword evidence="4" id="KW-1185">Reference proteome</keyword>
<comment type="caution">
    <text evidence="3">The sequence shown here is derived from an EMBL/GenBank/DDBJ whole genome shotgun (WGS) entry which is preliminary data.</text>
</comment>
<dbReference type="InterPro" id="IPR011010">
    <property type="entry name" value="DNA_brk_join_enz"/>
</dbReference>
<protein>
    <recommendedName>
        <fullName evidence="5">RNA-directed RNA polymerase</fullName>
    </recommendedName>
</protein>
<feature type="compositionally biased region" description="Low complexity" evidence="2">
    <location>
        <begin position="1147"/>
        <end position="1167"/>
    </location>
</feature>
<evidence type="ECO:0008006" key="5">
    <source>
        <dbReference type="Google" id="ProtNLM"/>
    </source>
</evidence>
<dbReference type="Proteomes" id="UP001189429">
    <property type="component" value="Unassembled WGS sequence"/>
</dbReference>
<name>A0ABN9UIM0_9DINO</name>
<dbReference type="PANTHER" id="PTHR48125">
    <property type="entry name" value="LP07818P1"/>
    <property type="match status" value="1"/>
</dbReference>
<evidence type="ECO:0000256" key="2">
    <source>
        <dbReference type="SAM" id="MobiDB-lite"/>
    </source>
</evidence>
<dbReference type="SUPFAM" id="SSF56349">
    <property type="entry name" value="DNA breaking-rejoining enzymes"/>
    <property type="match status" value="1"/>
</dbReference>
<dbReference type="EMBL" id="CAUYUJ010015910">
    <property type="protein sequence ID" value="CAK0859518.1"/>
    <property type="molecule type" value="Genomic_DNA"/>
</dbReference>
<feature type="non-terminal residue" evidence="3">
    <location>
        <position position="1"/>
    </location>
</feature>
<proteinExistence type="predicted"/>
<gene>
    <name evidence="3" type="ORF">PCOR1329_LOCUS48855</name>
</gene>
<accession>A0ABN9UIM0</accession>
<dbReference type="Gene3D" id="1.10.443.10">
    <property type="entry name" value="Intergrase catalytic core"/>
    <property type="match status" value="1"/>
</dbReference>
<evidence type="ECO:0000256" key="1">
    <source>
        <dbReference type="ARBA" id="ARBA00023172"/>
    </source>
</evidence>
<feature type="region of interest" description="Disordered" evidence="2">
    <location>
        <begin position="1146"/>
        <end position="1174"/>
    </location>
</feature>
<evidence type="ECO:0000313" key="3">
    <source>
        <dbReference type="EMBL" id="CAK0859518.1"/>
    </source>
</evidence>
<dbReference type="InterPro" id="IPR013762">
    <property type="entry name" value="Integrase-like_cat_sf"/>
</dbReference>